<comment type="caution">
    <text evidence="7">The sequence shown here is derived from an EMBL/GenBank/DDBJ whole genome shotgun (WGS) entry which is preliminary data.</text>
</comment>
<comment type="similarity">
    <text evidence="5">Belongs to the HrcA family.</text>
</comment>
<dbReference type="InterPro" id="IPR029016">
    <property type="entry name" value="GAF-like_dom_sf"/>
</dbReference>
<dbReference type="Proteomes" id="UP000610760">
    <property type="component" value="Unassembled WGS sequence"/>
</dbReference>
<accession>A0A926I6A9</accession>
<dbReference type="EMBL" id="JACRSV010000001">
    <property type="protein sequence ID" value="MBC8558602.1"/>
    <property type="molecule type" value="Genomic_DNA"/>
</dbReference>
<comment type="function">
    <text evidence="5">Negative regulator of class I heat shock genes (grpE-dnaK-dnaJ and groELS operons). Prevents heat-shock induction of these operons.</text>
</comment>
<gene>
    <name evidence="5 7" type="primary">hrcA</name>
    <name evidence="7" type="ORF">H8710_00830</name>
</gene>
<dbReference type="NCBIfam" id="TIGR00331">
    <property type="entry name" value="hrcA"/>
    <property type="match status" value="1"/>
</dbReference>
<dbReference type="InterPro" id="IPR002571">
    <property type="entry name" value="HrcA"/>
</dbReference>
<organism evidence="7 8">
    <name type="scientific">Fumia xinanensis</name>
    <dbReference type="NCBI Taxonomy" id="2763659"/>
    <lineage>
        <taxon>Bacteria</taxon>
        <taxon>Bacillati</taxon>
        <taxon>Bacillota</taxon>
        <taxon>Clostridia</taxon>
        <taxon>Eubacteriales</taxon>
        <taxon>Oscillospiraceae</taxon>
        <taxon>Fumia</taxon>
    </lineage>
</organism>
<dbReference type="Pfam" id="PF01628">
    <property type="entry name" value="HrcA"/>
    <property type="match status" value="1"/>
</dbReference>
<evidence type="ECO:0000256" key="4">
    <source>
        <dbReference type="ARBA" id="ARBA00023163"/>
    </source>
</evidence>
<dbReference type="PANTHER" id="PTHR34824:SF1">
    <property type="entry name" value="HEAT-INDUCIBLE TRANSCRIPTION REPRESSOR HRCA"/>
    <property type="match status" value="1"/>
</dbReference>
<proteinExistence type="inferred from homology"/>
<keyword evidence="3 5" id="KW-0346">Stress response</keyword>
<evidence type="ECO:0000256" key="5">
    <source>
        <dbReference type="HAMAP-Rule" id="MF_00081"/>
    </source>
</evidence>
<dbReference type="PIRSF" id="PIRSF005485">
    <property type="entry name" value="HrcA"/>
    <property type="match status" value="1"/>
</dbReference>
<evidence type="ECO:0000259" key="6">
    <source>
        <dbReference type="Pfam" id="PF01628"/>
    </source>
</evidence>
<keyword evidence="8" id="KW-1185">Reference proteome</keyword>
<keyword evidence="1 5" id="KW-0678">Repressor</keyword>
<dbReference type="InterPro" id="IPR036390">
    <property type="entry name" value="WH_DNA-bd_sf"/>
</dbReference>
<sequence length="358" mass="40002">MNERKLQILKTVVERYIKTGEPVGSKVLAEEFKNTVSSATIRNDMAALEQLGYLEQPHTSAGRVPSYRGYRFYISHLMKKVPLLEEEKAAIDQKIVKGDLNPKTVISNAMELLADLTGCAIISKSEQMSFSVITHVEVIPAGRRLYALLMLTSNGAVENRVCRLEFDLSHEQIDYFVNFIQANITGLRVEDLTNEKVLELGVALGSYMVGLAPLLYGVYDITNELRKKSVEIRNESNLLARSDFQNRDVAALLSRKDDLEAVLDKAFDGINVIFGEEDGDFAITNSSLILSSYNQGDRPAGSFGVLGPLRLDYSRIIPYVEYLSDTVSRLMTEAFEADRDKPSRGVRRDIVIGPEDHV</sequence>
<evidence type="ECO:0000313" key="7">
    <source>
        <dbReference type="EMBL" id="MBC8558602.1"/>
    </source>
</evidence>
<dbReference type="SUPFAM" id="SSF46785">
    <property type="entry name" value="Winged helix' DNA-binding domain"/>
    <property type="match status" value="1"/>
</dbReference>
<name>A0A926I6A9_9FIRM</name>
<dbReference type="PANTHER" id="PTHR34824">
    <property type="entry name" value="HEAT-INDUCIBLE TRANSCRIPTION REPRESSOR HRCA"/>
    <property type="match status" value="1"/>
</dbReference>
<dbReference type="Gene3D" id="3.30.450.40">
    <property type="match status" value="1"/>
</dbReference>
<evidence type="ECO:0000313" key="8">
    <source>
        <dbReference type="Proteomes" id="UP000610760"/>
    </source>
</evidence>
<reference evidence="7" key="1">
    <citation type="submission" date="2020-08" db="EMBL/GenBank/DDBJ databases">
        <title>Genome public.</title>
        <authorList>
            <person name="Liu C."/>
            <person name="Sun Q."/>
        </authorList>
    </citation>
    <scope>NUCLEOTIDE SEQUENCE</scope>
    <source>
        <strain evidence="7">NSJ-33</strain>
    </source>
</reference>
<feature type="domain" description="Heat-inducible transcription repressor HrcA C-terminal" evidence="6">
    <location>
        <begin position="104"/>
        <end position="317"/>
    </location>
</feature>
<evidence type="ECO:0000256" key="3">
    <source>
        <dbReference type="ARBA" id="ARBA00023016"/>
    </source>
</evidence>
<dbReference type="AlphaFoldDB" id="A0A926I6A9"/>
<dbReference type="Gene3D" id="3.30.390.60">
    <property type="entry name" value="Heat-inducible transcription repressor hrca homolog, domain 3"/>
    <property type="match status" value="1"/>
</dbReference>
<dbReference type="GO" id="GO:0045892">
    <property type="term" value="P:negative regulation of DNA-templated transcription"/>
    <property type="evidence" value="ECO:0007669"/>
    <property type="project" value="UniProtKB-UniRule"/>
</dbReference>
<evidence type="ECO:0000256" key="2">
    <source>
        <dbReference type="ARBA" id="ARBA00023015"/>
    </source>
</evidence>
<dbReference type="HAMAP" id="MF_00081">
    <property type="entry name" value="HrcA"/>
    <property type="match status" value="1"/>
</dbReference>
<dbReference type="InterPro" id="IPR036388">
    <property type="entry name" value="WH-like_DNA-bd_sf"/>
</dbReference>
<keyword evidence="4 5" id="KW-0804">Transcription</keyword>
<evidence type="ECO:0000256" key="1">
    <source>
        <dbReference type="ARBA" id="ARBA00022491"/>
    </source>
</evidence>
<dbReference type="Gene3D" id="1.10.10.10">
    <property type="entry name" value="Winged helix-like DNA-binding domain superfamily/Winged helix DNA-binding domain"/>
    <property type="match status" value="1"/>
</dbReference>
<dbReference type="InterPro" id="IPR021153">
    <property type="entry name" value="HrcA_C"/>
</dbReference>
<keyword evidence="2 5" id="KW-0805">Transcription regulation</keyword>
<dbReference type="GO" id="GO:0003677">
    <property type="term" value="F:DNA binding"/>
    <property type="evidence" value="ECO:0007669"/>
    <property type="project" value="InterPro"/>
</dbReference>
<dbReference type="InterPro" id="IPR023120">
    <property type="entry name" value="WHTH_transcript_rep_HrcA_IDD"/>
</dbReference>
<dbReference type="SUPFAM" id="SSF55781">
    <property type="entry name" value="GAF domain-like"/>
    <property type="match status" value="1"/>
</dbReference>
<protein>
    <recommendedName>
        <fullName evidence="5">Heat-inducible transcription repressor HrcA</fullName>
    </recommendedName>
</protein>